<name>A0A1J6JA31_NICAT</name>
<accession>A0A1J6JA31</accession>
<sequence>MMMIIMIMKKEDNNKPNGRNNRAGLSTVGTLVSEVNENDDSDYDESDELLEDGTDKEDEVEVIYQEYDKKTDNLVLELGVKFGTFKQFKQACMNWRINKRRQLYFKSNNTKEVFVYAGRKGVPLELGQVQDDPSWDIKGLLAIVQNNLGYIIHRMKAFRSKELALKWGYGDEAHDRGRLQDHEAVDYEVYEEANSVDTHERSENSVDGEADATHDKPVDDVVNNNSEPAEDTHAVTEGEVALDPTLIEATPAPTLTDTPTNITEGIIETDHTTPTLRKSAIIAKAPLWLQDFVAS</sequence>
<comment type="caution">
    <text evidence="2">The sequence shown here is derived from an EMBL/GenBank/DDBJ whole genome shotgun (WGS) entry which is preliminary data.</text>
</comment>
<dbReference type="AlphaFoldDB" id="A0A1J6JA31"/>
<evidence type="ECO:0000256" key="1">
    <source>
        <dbReference type="SAM" id="MobiDB-lite"/>
    </source>
</evidence>
<feature type="compositionally biased region" description="Acidic residues" evidence="1">
    <location>
        <begin position="36"/>
        <end position="54"/>
    </location>
</feature>
<proteinExistence type="predicted"/>
<dbReference type="Gramene" id="OIT04057">
    <property type="protein sequence ID" value="OIT04057"/>
    <property type="gene ID" value="A4A49_29873"/>
</dbReference>
<dbReference type="Proteomes" id="UP000187609">
    <property type="component" value="Unassembled WGS sequence"/>
</dbReference>
<keyword evidence="3" id="KW-1185">Reference proteome</keyword>
<feature type="region of interest" description="Disordered" evidence="1">
    <location>
        <begin position="34"/>
        <end position="54"/>
    </location>
</feature>
<organism evidence="2 3">
    <name type="scientific">Nicotiana attenuata</name>
    <name type="common">Coyote tobacco</name>
    <dbReference type="NCBI Taxonomy" id="49451"/>
    <lineage>
        <taxon>Eukaryota</taxon>
        <taxon>Viridiplantae</taxon>
        <taxon>Streptophyta</taxon>
        <taxon>Embryophyta</taxon>
        <taxon>Tracheophyta</taxon>
        <taxon>Spermatophyta</taxon>
        <taxon>Magnoliopsida</taxon>
        <taxon>eudicotyledons</taxon>
        <taxon>Gunneridae</taxon>
        <taxon>Pentapetalae</taxon>
        <taxon>asterids</taxon>
        <taxon>lamiids</taxon>
        <taxon>Solanales</taxon>
        <taxon>Solanaceae</taxon>
        <taxon>Nicotianoideae</taxon>
        <taxon>Nicotianeae</taxon>
        <taxon>Nicotiana</taxon>
    </lineage>
</organism>
<evidence type="ECO:0000313" key="3">
    <source>
        <dbReference type="Proteomes" id="UP000187609"/>
    </source>
</evidence>
<evidence type="ECO:0000313" key="2">
    <source>
        <dbReference type="EMBL" id="OIT04057.1"/>
    </source>
</evidence>
<protein>
    <submittedName>
        <fullName evidence="2">Uncharacterized protein</fullName>
    </submittedName>
</protein>
<feature type="region of interest" description="Disordered" evidence="1">
    <location>
        <begin position="192"/>
        <end position="219"/>
    </location>
</feature>
<gene>
    <name evidence="2" type="ORF">A4A49_29873</name>
</gene>
<reference evidence="2" key="1">
    <citation type="submission" date="2016-11" db="EMBL/GenBank/DDBJ databases">
        <title>The genome of Nicotiana attenuata.</title>
        <authorList>
            <person name="Xu S."/>
            <person name="Brockmoeller T."/>
            <person name="Gaquerel E."/>
            <person name="Navarro A."/>
            <person name="Kuhl H."/>
            <person name="Gase K."/>
            <person name="Ling Z."/>
            <person name="Zhou W."/>
            <person name="Kreitzer C."/>
            <person name="Stanke M."/>
            <person name="Tang H."/>
            <person name="Lyons E."/>
            <person name="Pandey P."/>
            <person name="Pandey S.P."/>
            <person name="Timmermann B."/>
            <person name="Baldwin I.T."/>
        </authorList>
    </citation>
    <scope>NUCLEOTIDE SEQUENCE [LARGE SCALE GENOMIC DNA]</scope>
    <source>
        <strain evidence="2">UT</strain>
    </source>
</reference>
<dbReference type="EMBL" id="MJEQ01037186">
    <property type="protein sequence ID" value="OIT04057.1"/>
    <property type="molecule type" value="Genomic_DNA"/>
</dbReference>